<dbReference type="SUPFAM" id="SSF47454">
    <property type="entry name" value="A DNA-binding domain in eukaryotic transcription factors"/>
    <property type="match status" value="1"/>
</dbReference>
<reference evidence="7" key="1">
    <citation type="submission" date="2025-08" db="UniProtKB">
        <authorList>
            <consortium name="RefSeq"/>
        </authorList>
    </citation>
    <scope>IDENTIFICATION</scope>
    <source>
        <tissue evidence="7">Muscle</tissue>
    </source>
</reference>
<feature type="domain" description="BZIP" evidence="5">
    <location>
        <begin position="256"/>
        <end position="319"/>
    </location>
</feature>
<dbReference type="InterPro" id="IPR024874">
    <property type="entry name" value="Transcription_factor_Maf_fam"/>
</dbReference>
<feature type="coiled-coil region" evidence="4">
    <location>
        <begin position="281"/>
        <end position="308"/>
    </location>
</feature>
<dbReference type="PROSITE" id="PS50217">
    <property type="entry name" value="BZIP"/>
    <property type="match status" value="1"/>
</dbReference>
<keyword evidence="1" id="KW-0805">Transcription regulation</keyword>
<evidence type="ECO:0000256" key="1">
    <source>
        <dbReference type="ARBA" id="ARBA00023015"/>
    </source>
</evidence>
<dbReference type="PANTHER" id="PTHR10129">
    <property type="entry name" value="TRANSCRIPTION FACTOR MAF"/>
    <property type="match status" value="1"/>
</dbReference>
<dbReference type="PANTHER" id="PTHR10129:SF44">
    <property type="entry name" value="TRAFFIC JAM, ISOFORM C"/>
    <property type="match status" value="1"/>
</dbReference>
<keyword evidence="2" id="KW-0238">DNA-binding</keyword>
<dbReference type="GeneID" id="111088831"/>
<proteinExistence type="predicted"/>
<evidence type="ECO:0000256" key="2">
    <source>
        <dbReference type="ARBA" id="ARBA00023125"/>
    </source>
</evidence>
<keyword evidence="3" id="KW-0804">Transcription</keyword>
<dbReference type="RefSeq" id="XP_022255626.1">
    <property type="nucleotide sequence ID" value="XM_022399918.1"/>
</dbReference>
<keyword evidence="4" id="KW-0175">Coiled coil</keyword>
<name>A0ABM1TIC0_LIMPO</name>
<dbReference type="InterPro" id="IPR004827">
    <property type="entry name" value="bZIP"/>
</dbReference>
<evidence type="ECO:0000256" key="4">
    <source>
        <dbReference type="SAM" id="Coils"/>
    </source>
</evidence>
<dbReference type="InterPro" id="IPR004826">
    <property type="entry name" value="bZIP_Maf"/>
</dbReference>
<dbReference type="Pfam" id="PF03131">
    <property type="entry name" value="bZIP_Maf"/>
    <property type="match status" value="1"/>
</dbReference>
<sequence length="347" mass="39160">MQTTGATVTGFSRPPWGAMTGDNVHDFDLDQLEEVVKHDMESRFTLGGMSRIIEDSSHSLVSTGSIVLHNNKDVPVSHSLRETSPGSHKLGALAEYTPGSLLHDQPSSAFATMTPTMVTSKIPSQIDDSVVWLAKSLRVEGLSSKKPLDLRPHCGSEMNDTWLMPRNVSELPVQLNQPSQSYHMITGLRNSSHAPFLLSSEPLNEPPNAGIECYHPSLTTHHSYRDSHLNDELLIHMSVRELNKRLHGYSREEVALIKRKRRTLKNRGYAQNCRTKRLSQRHEIEGKNRLLQAEVTRLRQQIERACHERDYYKQEFTSIQVQDFSQSSLSTFSSSGRSNPSSPDFYI</sequence>
<protein>
    <submittedName>
        <fullName evidence="7">Uncharacterized protein LOC111088831</fullName>
    </submittedName>
</protein>
<evidence type="ECO:0000313" key="6">
    <source>
        <dbReference type="Proteomes" id="UP000694941"/>
    </source>
</evidence>
<gene>
    <name evidence="7" type="primary">LOC111088831</name>
</gene>
<organism evidence="6 7">
    <name type="scientific">Limulus polyphemus</name>
    <name type="common">Atlantic horseshoe crab</name>
    <dbReference type="NCBI Taxonomy" id="6850"/>
    <lineage>
        <taxon>Eukaryota</taxon>
        <taxon>Metazoa</taxon>
        <taxon>Ecdysozoa</taxon>
        <taxon>Arthropoda</taxon>
        <taxon>Chelicerata</taxon>
        <taxon>Merostomata</taxon>
        <taxon>Xiphosura</taxon>
        <taxon>Limulidae</taxon>
        <taxon>Limulus</taxon>
    </lineage>
</organism>
<accession>A0ABM1TIC0</accession>
<keyword evidence="6" id="KW-1185">Reference proteome</keyword>
<evidence type="ECO:0000256" key="3">
    <source>
        <dbReference type="ARBA" id="ARBA00023163"/>
    </source>
</evidence>
<dbReference type="Proteomes" id="UP000694941">
    <property type="component" value="Unplaced"/>
</dbReference>
<dbReference type="InterPro" id="IPR008917">
    <property type="entry name" value="TF_DNA-bd_sf"/>
</dbReference>
<evidence type="ECO:0000313" key="7">
    <source>
        <dbReference type="RefSeq" id="XP_022255626.1"/>
    </source>
</evidence>
<dbReference type="SMART" id="SM00338">
    <property type="entry name" value="BRLZ"/>
    <property type="match status" value="1"/>
</dbReference>
<dbReference type="Gene3D" id="1.20.5.170">
    <property type="match status" value="1"/>
</dbReference>
<evidence type="ECO:0000259" key="5">
    <source>
        <dbReference type="PROSITE" id="PS50217"/>
    </source>
</evidence>
<dbReference type="CDD" id="cd14718">
    <property type="entry name" value="bZIP_Maf_large"/>
    <property type="match status" value="1"/>
</dbReference>